<name>A0A1H6UCJ1_9BACT</name>
<evidence type="ECO:0000256" key="2">
    <source>
        <dbReference type="HAMAP-Rule" id="MF_00457"/>
    </source>
</evidence>
<reference evidence="5" key="1">
    <citation type="submission" date="2016-10" db="EMBL/GenBank/DDBJ databases">
        <authorList>
            <person name="Varghese N."/>
            <person name="Submissions S."/>
        </authorList>
    </citation>
    <scope>NUCLEOTIDE SEQUENCE [LARGE SCALE GENOMIC DNA]</scope>
    <source>
        <strain evidence="5">IBRC-M 10761</strain>
    </source>
</reference>
<dbReference type="OrthoDB" id="9789133at2"/>
<evidence type="ECO:0000259" key="3">
    <source>
        <dbReference type="SMART" id="SM00849"/>
    </source>
</evidence>
<dbReference type="SMART" id="SM00849">
    <property type="entry name" value="Lactamase_B"/>
    <property type="match status" value="1"/>
</dbReference>
<sequence>MIELTYFGHSTFLMGVNGKKILFDPFISPNSLAKEVAIDDLRPDYLLVSHGHEDHVADVERIAKNSGAMLVSNFEIVSWFQEKGIRNAHPLNHGGAVNFDFGRVKYVNAIHSSTMPDGASGGNPGGFVVESDAGTFYYAGDTALTYDMKLIADSFAIDFAVLPIGDNFTMGIEDAVKAADFVGTETIVGMHYDTFPYITIDKEAARQIARDAGKELIVLQLGESITL</sequence>
<evidence type="ECO:0000313" key="5">
    <source>
        <dbReference type="Proteomes" id="UP000199403"/>
    </source>
</evidence>
<dbReference type="Pfam" id="PF13483">
    <property type="entry name" value="Lactamase_B_3"/>
    <property type="match status" value="1"/>
</dbReference>
<keyword evidence="5" id="KW-1185">Reference proteome</keyword>
<dbReference type="Gene3D" id="3.60.15.10">
    <property type="entry name" value="Ribonuclease Z/Hydroxyacylglutathione hydrolase-like"/>
    <property type="match status" value="1"/>
</dbReference>
<dbReference type="EMBL" id="FNZH01000001">
    <property type="protein sequence ID" value="SEI85910.1"/>
    <property type="molecule type" value="Genomic_DNA"/>
</dbReference>
<dbReference type="SUPFAM" id="SSF56281">
    <property type="entry name" value="Metallo-hydrolase/oxidoreductase"/>
    <property type="match status" value="1"/>
</dbReference>
<accession>A0A1H6UCJ1</accession>
<evidence type="ECO:0000256" key="1">
    <source>
        <dbReference type="ARBA" id="ARBA00022801"/>
    </source>
</evidence>
<dbReference type="InterPro" id="IPR036866">
    <property type="entry name" value="RibonucZ/Hydroxyglut_hydro"/>
</dbReference>
<dbReference type="PANTHER" id="PTHR43546:SF3">
    <property type="entry name" value="UPF0173 METAL-DEPENDENT HYDROLASE MJ1163"/>
    <property type="match status" value="1"/>
</dbReference>
<dbReference type="InterPro" id="IPR050114">
    <property type="entry name" value="UPF0173_UPF0282_UlaG_hydrolase"/>
</dbReference>
<dbReference type="AlphaFoldDB" id="A0A1H6UCJ1"/>
<dbReference type="Proteomes" id="UP000199403">
    <property type="component" value="Unassembled WGS sequence"/>
</dbReference>
<dbReference type="PANTHER" id="PTHR43546">
    <property type="entry name" value="UPF0173 METAL-DEPENDENT HYDROLASE MJ1163-RELATED"/>
    <property type="match status" value="1"/>
</dbReference>
<dbReference type="GO" id="GO:0016787">
    <property type="term" value="F:hydrolase activity"/>
    <property type="evidence" value="ECO:0007669"/>
    <property type="project" value="UniProtKB-UniRule"/>
</dbReference>
<dbReference type="RefSeq" id="WP_092169159.1">
    <property type="nucleotide sequence ID" value="NZ_FNZH01000001.1"/>
</dbReference>
<gene>
    <name evidence="4" type="ORF">SAMN05192553_101566</name>
</gene>
<dbReference type="InterPro" id="IPR022877">
    <property type="entry name" value="UPF0173"/>
</dbReference>
<evidence type="ECO:0000313" key="4">
    <source>
        <dbReference type="EMBL" id="SEI85910.1"/>
    </source>
</evidence>
<protein>
    <recommendedName>
        <fullName evidence="2">UPF0173 metal-dependent hydrolase SAMN05192553_101566</fullName>
    </recommendedName>
</protein>
<dbReference type="STRING" id="1416801.SAMN05192553_101566"/>
<feature type="domain" description="Metallo-beta-lactamase" evidence="3">
    <location>
        <begin position="8"/>
        <end position="191"/>
    </location>
</feature>
<keyword evidence="1 2" id="KW-0378">Hydrolase</keyword>
<comment type="similarity">
    <text evidence="2">Belongs to the UPF0173 family.</text>
</comment>
<organism evidence="4 5">
    <name type="scientific">Cyclobacterium xiamenense</name>
    <dbReference type="NCBI Taxonomy" id="1297121"/>
    <lineage>
        <taxon>Bacteria</taxon>
        <taxon>Pseudomonadati</taxon>
        <taxon>Bacteroidota</taxon>
        <taxon>Cytophagia</taxon>
        <taxon>Cytophagales</taxon>
        <taxon>Cyclobacteriaceae</taxon>
        <taxon>Cyclobacterium</taxon>
    </lineage>
</organism>
<dbReference type="HAMAP" id="MF_00457">
    <property type="entry name" value="UPF0173"/>
    <property type="match status" value="1"/>
</dbReference>
<proteinExistence type="inferred from homology"/>
<dbReference type="InterPro" id="IPR001279">
    <property type="entry name" value="Metallo-B-lactamas"/>
</dbReference>
<dbReference type="NCBIfam" id="NF001911">
    <property type="entry name" value="PRK00685.1"/>
    <property type="match status" value="1"/>
</dbReference>